<dbReference type="EMBL" id="CAKXYY010000009">
    <property type="protein sequence ID" value="CAH2353085.1"/>
    <property type="molecule type" value="Genomic_DNA"/>
</dbReference>
<proteinExistence type="predicted"/>
<dbReference type="Proteomes" id="UP000837801">
    <property type="component" value="Unassembled WGS sequence"/>
</dbReference>
<evidence type="ECO:0000256" key="1">
    <source>
        <dbReference type="SAM" id="MobiDB-lite"/>
    </source>
</evidence>
<dbReference type="AlphaFoldDB" id="A0A9P0QQK8"/>
<feature type="region of interest" description="Disordered" evidence="1">
    <location>
        <begin position="1"/>
        <end position="65"/>
    </location>
</feature>
<dbReference type="InterPro" id="IPR013169">
    <property type="entry name" value="mRNA_splic_Cwf18-like"/>
</dbReference>
<organism evidence="2 3">
    <name type="scientific">[Candida] railenensis</name>
    <dbReference type="NCBI Taxonomy" id="45579"/>
    <lineage>
        <taxon>Eukaryota</taxon>
        <taxon>Fungi</taxon>
        <taxon>Dikarya</taxon>
        <taxon>Ascomycota</taxon>
        <taxon>Saccharomycotina</taxon>
        <taxon>Pichiomycetes</taxon>
        <taxon>Debaryomycetaceae</taxon>
        <taxon>Kurtzmaniella</taxon>
    </lineage>
</organism>
<sequence length="170" mass="18717">MEESLKSQAEARKARLAELRGQRNQSRANPTEIATREAPVSEEDHKIENASHTNGNTNINTTNASKSKIEKAPVFQISKFETVEAIASDEQAKIMAKFNQQAISAAADSASSSVGAHTNLKQERVSHNKDLKDDIQDYLDLAADKTNIALHKIIHRKFLQAQEGETGSYS</sequence>
<comment type="caution">
    <text evidence="2">The sequence shown here is derived from an EMBL/GenBank/DDBJ whole genome shotgun (WGS) entry which is preliminary data.</text>
</comment>
<evidence type="ECO:0000313" key="2">
    <source>
        <dbReference type="EMBL" id="CAH2353085.1"/>
    </source>
</evidence>
<accession>A0A9P0QQK8</accession>
<gene>
    <name evidence="2" type="ORF">CLIB1423_09S02454</name>
</gene>
<protein>
    <submittedName>
        <fullName evidence="2">Uncharacterized protein</fullName>
    </submittedName>
</protein>
<keyword evidence="3" id="KW-1185">Reference proteome</keyword>
<evidence type="ECO:0000313" key="3">
    <source>
        <dbReference type="Proteomes" id="UP000837801"/>
    </source>
</evidence>
<feature type="compositionally biased region" description="Low complexity" evidence="1">
    <location>
        <begin position="53"/>
        <end position="63"/>
    </location>
</feature>
<feature type="compositionally biased region" description="Basic and acidic residues" evidence="1">
    <location>
        <begin position="9"/>
        <end position="21"/>
    </location>
</feature>
<dbReference type="Pfam" id="PF08315">
    <property type="entry name" value="cwf18"/>
    <property type="match status" value="1"/>
</dbReference>
<reference evidence="2" key="1">
    <citation type="submission" date="2022-03" db="EMBL/GenBank/DDBJ databases">
        <authorList>
            <person name="Legras J.-L."/>
            <person name="Devillers H."/>
            <person name="Grondin C."/>
        </authorList>
    </citation>
    <scope>NUCLEOTIDE SEQUENCE</scope>
    <source>
        <strain evidence="2">CLIB 1423</strain>
    </source>
</reference>
<name>A0A9P0QQK8_9ASCO</name>